<dbReference type="AlphaFoldDB" id="A0A031JPY5"/>
<dbReference type="EMBL" id="JFYZ01000032">
    <property type="protein sequence ID" value="EZP77802.1"/>
    <property type="molecule type" value="Genomic_DNA"/>
</dbReference>
<dbReference type="Pfam" id="PF12599">
    <property type="entry name" value="DUF3768"/>
    <property type="match status" value="1"/>
</dbReference>
<accession>A0A031JPY5</accession>
<sequence>MSLATAAAGMSEREIIARLNDRCRHGLDRTGRIVITRTCLGTFADSKMAELVAQAQILAEVRKFTYPDDDRTERDRGQIEYRGTAVHFRIDAYDADLKWGSPDPTDASVTRRVMTIMVSEDL</sequence>
<protein>
    <recommendedName>
        <fullName evidence="3">DUF3768 domain-containing protein</fullName>
    </recommendedName>
</protein>
<comment type="caution">
    <text evidence="1">The sequence shown here is derived from an EMBL/GenBank/DDBJ whole genome shotgun (WGS) entry which is preliminary data.</text>
</comment>
<dbReference type="PATRIC" id="fig|158500.4.peg.4443"/>
<evidence type="ECO:0000313" key="2">
    <source>
        <dbReference type="Proteomes" id="UP000024329"/>
    </source>
</evidence>
<dbReference type="RefSeq" id="WP_008832813.1">
    <property type="nucleotide sequence ID" value="NZ_JFYZ01000032.1"/>
</dbReference>
<evidence type="ECO:0008006" key="3">
    <source>
        <dbReference type="Google" id="ProtNLM"/>
    </source>
</evidence>
<dbReference type="Proteomes" id="UP000024329">
    <property type="component" value="Unassembled WGS sequence"/>
</dbReference>
<name>A0A031JPY5_9SPHN</name>
<evidence type="ECO:0000313" key="1">
    <source>
        <dbReference type="EMBL" id="EZP77802.1"/>
    </source>
</evidence>
<proteinExistence type="predicted"/>
<gene>
    <name evidence="1" type="ORF">BV97_04371</name>
</gene>
<dbReference type="eggNOG" id="ENOG5030QY8">
    <property type="taxonomic scope" value="Bacteria"/>
</dbReference>
<dbReference type="InterPro" id="IPR022243">
    <property type="entry name" value="DUF3768"/>
</dbReference>
<organism evidence="1 2">
    <name type="scientific">Novosphingobium resinovorum</name>
    <dbReference type="NCBI Taxonomy" id="158500"/>
    <lineage>
        <taxon>Bacteria</taxon>
        <taxon>Pseudomonadati</taxon>
        <taxon>Pseudomonadota</taxon>
        <taxon>Alphaproteobacteria</taxon>
        <taxon>Sphingomonadales</taxon>
        <taxon>Sphingomonadaceae</taxon>
        <taxon>Novosphingobium</taxon>
    </lineage>
</organism>
<reference evidence="1 2" key="1">
    <citation type="submission" date="2014-03" db="EMBL/GenBank/DDBJ databases">
        <title>Whole genome sequence of Novosphingobium resinovorum KF1.</title>
        <authorList>
            <person name="Gan H.M."/>
            <person name="Gan H.Y."/>
            <person name="Chew T.H."/>
            <person name="Savka M.A."/>
        </authorList>
    </citation>
    <scope>NUCLEOTIDE SEQUENCE [LARGE SCALE GENOMIC DNA]</scope>
    <source>
        <strain evidence="1 2">KF1</strain>
    </source>
</reference>